<evidence type="ECO:0008006" key="4">
    <source>
        <dbReference type="Google" id="ProtNLM"/>
    </source>
</evidence>
<keyword evidence="1" id="KW-0732">Signal</keyword>
<organism evidence="2 3">
    <name type="scientific">Saccharospirillum salsuginis</name>
    <dbReference type="NCBI Taxonomy" id="418750"/>
    <lineage>
        <taxon>Bacteria</taxon>
        <taxon>Pseudomonadati</taxon>
        <taxon>Pseudomonadota</taxon>
        <taxon>Gammaproteobacteria</taxon>
        <taxon>Oceanospirillales</taxon>
        <taxon>Saccharospirillaceae</taxon>
        <taxon>Saccharospirillum</taxon>
    </lineage>
</organism>
<dbReference type="AlphaFoldDB" id="A0A918K8G3"/>
<name>A0A918K8G3_9GAMM</name>
<dbReference type="EMBL" id="BMXR01000005">
    <property type="protein sequence ID" value="GGX54539.1"/>
    <property type="molecule type" value="Genomic_DNA"/>
</dbReference>
<accession>A0A918K8G3</accession>
<dbReference type="PROSITE" id="PS51257">
    <property type="entry name" value="PROKAR_LIPOPROTEIN"/>
    <property type="match status" value="1"/>
</dbReference>
<keyword evidence="3" id="KW-1185">Reference proteome</keyword>
<comment type="caution">
    <text evidence="2">The sequence shown here is derived from an EMBL/GenBank/DDBJ whole genome shotgun (WGS) entry which is preliminary data.</text>
</comment>
<gene>
    <name evidence="2" type="ORF">GCM10007392_22420</name>
</gene>
<reference evidence="2" key="1">
    <citation type="journal article" date="2014" name="Int. J. Syst. Evol. Microbiol.">
        <title>Complete genome sequence of Corynebacterium casei LMG S-19264T (=DSM 44701T), isolated from a smear-ripened cheese.</title>
        <authorList>
            <consortium name="US DOE Joint Genome Institute (JGI-PGF)"/>
            <person name="Walter F."/>
            <person name="Albersmeier A."/>
            <person name="Kalinowski J."/>
            <person name="Ruckert C."/>
        </authorList>
    </citation>
    <scope>NUCLEOTIDE SEQUENCE</scope>
    <source>
        <strain evidence="2">KCTC 22169</strain>
    </source>
</reference>
<evidence type="ECO:0000313" key="3">
    <source>
        <dbReference type="Proteomes" id="UP000626148"/>
    </source>
</evidence>
<evidence type="ECO:0000313" key="2">
    <source>
        <dbReference type="EMBL" id="GGX54539.1"/>
    </source>
</evidence>
<dbReference type="RefSeq" id="WP_189608634.1">
    <property type="nucleotide sequence ID" value="NZ_BMXR01000005.1"/>
</dbReference>
<reference evidence="2" key="2">
    <citation type="submission" date="2020-09" db="EMBL/GenBank/DDBJ databases">
        <authorList>
            <person name="Sun Q."/>
            <person name="Kim S."/>
        </authorList>
    </citation>
    <scope>NUCLEOTIDE SEQUENCE</scope>
    <source>
        <strain evidence="2">KCTC 22169</strain>
    </source>
</reference>
<protein>
    <recommendedName>
        <fullName evidence="4">DUF3828 domain-containing protein</fullName>
    </recommendedName>
</protein>
<sequence length="159" mass="18088">MHTKTDKVMKRMILPLSIFLSACASTAVDETGQVSLYQEFQRFGSLIVEDEILATETMVSAKYVARIKTAQKNMPEALRSPYYRDLATKLRTEYSHYEDVQSGQGCLTINGLDDRQRPKSLSLYYVSEGGRWVIDSIMVALHQSIDDYYREATCPAIDQ</sequence>
<proteinExistence type="predicted"/>
<feature type="chain" id="PRO_5037794175" description="DUF3828 domain-containing protein" evidence="1">
    <location>
        <begin position="28"/>
        <end position="159"/>
    </location>
</feature>
<feature type="signal peptide" evidence="1">
    <location>
        <begin position="1"/>
        <end position="27"/>
    </location>
</feature>
<dbReference type="Proteomes" id="UP000626148">
    <property type="component" value="Unassembled WGS sequence"/>
</dbReference>
<evidence type="ECO:0000256" key="1">
    <source>
        <dbReference type="SAM" id="SignalP"/>
    </source>
</evidence>